<evidence type="ECO:0000313" key="3">
    <source>
        <dbReference type="Proteomes" id="UP000314294"/>
    </source>
</evidence>
<evidence type="ECO:0000256" key="1">
    <source>
        <dbReference type="SAM" id="MobiDB-lite"/>
    </source>
</evidence>
<keyword evidence="3" id="KW-1185">Reference proteome</keyword>
<sequence>MVAHIHVGIGFTADLRLSPARDDIAARLVGQNTQSRGGEMKWRQSFPDMKPLSPDSQVVELVLS</sequence>
<accession>A0A4Z2JEC0</accession>
<dbReference type="EMBL" id="SRLO01000006">
    <property type="protein sequence ID" value="TNN88184.1"/>
    <property type="molecule type" value="Genomic_DNA"/>
</dbReference>
<comment type="caution">
    <text evidence="2">The sequence shown here is derived from an EMBL/GenBank/DDBJ whole genome shotgun (WGS) entry which is preliminary data.</text>
</comment>
<proteinExistence type="predicted"/>
<reference evidence="2 3" key="1">
    <citation type="submission" date="2019-03" db="EMBL/GenBank/DDBJ databases">
        <title>First draft genome of Liparis tanakae, snailfish: a comprehensive survey of snailfish specific genes.</title>
        <authorList>
            <person name="Kim W."/>
            <person name="Song I."/>
            <person name="Jeong J.-H."/>
            <person name="Kim D."/>
            <person name="Kim S."/>
            <person name="Ryu S."/>
            <person name="Song J.Y."/>
            <person name="Lee S.K."/>
        </authorList>
    </citation>
    <scope>NUCLEOTIDE SEQUENCE [LARGE SCALE GENOMIC DNA]</scope>
    <source>
        <tissue evidence="2">Muscle</tissue>
    </source>
</reference>
<name>A0A4Z2JEC0_9TELE</name>
<dbReference type="Proteomes" id="UP000314294">
    <property type="component" value="Unassembled WGS sequence"/>
</dbReference>
<feature type="region of interest" description="Disordered" evidence="1">
    <location>
        <begin position="31"/>
        <end position="51"/>
    </location>
</feature>
<dbReference type="AlphaFoldDB" id="A0A4Z2JEC0"/>
<protein>
    <submittedName>
        <fullName evidence="2">Uncharacterized protein</fullName>
    </submittedName>
</protein>
<organism evidence="2 3">
    <name type="scientific">Liparis tanakae</name>
    <name type="common">Tanaka's snailfish</name>
    <dbReference type="NCBI Taxonomy" id="230148"/>
    <lineage>
        <taxon>Eukaryota</taxon>
        <taxon>Metazoa</taxon>
        <taxon>Chordata</taxon>
        <taxon>Craniata</taxon>
        <taxon>Vertebrata</taxon>
        <taxon>Euteleostomi</taxon>
        <taxon>Actinopterygii</taxon>
        <taxon>Neopterygii</taxon>
        <taxon>Teleostei</taxon>
        <taxon>Neoteleostei</taxon>
        <taxon>Acanthomorphata</taxon>
        <taxon>Eupercaria</taxon>
        <taxon>Perciformes</taxon>
        <taxon>Cottioidei</taxon>
        <taxon>Cottales</taxon>
        <taxon>Liparidae</taxon>
        <taxon>Liparis</taxon>
    </lineage>
</organism>
<evidence type="ECO:0000313" key="2">
    <source>
        <dbReference type="EMBL" id="TNN88184.1"/>
    </source>
</evidence>
<gene>
    <name evidence="2" type="ORF">EYF80_001400</name>
</gene>